<sequence length="238" mass="26671">MQRGFFVLKRKTMEVLMAVLFLIAAYCLSREGAKLVENINGEKKTVVVDPGHGGMDPGKIGINDVEEKEINLEISLMLRDKLEKQGIQVVMTRETDQGLYDEDSSNKKVQDLQRRVELIHEEQPVCVVSIHQNSYPDASVKGAQVFYYEDSTEGKKLAEELQNALIAQVDPENHRQAKGNTTYYLLERTDVPLVICECGFLSNPEEAELLTDQAYQETLTDAIVSGILEYLGKDSGIS</sequence>
<comment type="caution">
    <text evidence="3">The sequence shown here is derived from an EMBL/GenBank/DDBJ whole genome shotgun (WGS) entry which is preliminary data.</text>
</comment>
<feature type="domain" description="MurNAc-LAA" evidence="2">
    <location>
        <begin position="116"/>
        <end position="228"/>
    </location>
</feature>
<dbReference type="CDD" id="cd02696">
    <property type="entry name" value="MurNAc-LAA"/>
    <property type="match status" value="1"/>
</dbReference>
<reference evidence="3" key="1">
    <citation type="journal article" date="2021" name="PeerJ">
        <title>Extensive microbial diversity within the chicken gut microbiome revealed by metagenomics and culture.</title>
        <authorList>
            <person name="Gilroy R."/>
            <person name="Ravi A."/>
            <person name="Getino M."/>
            <person name="Pursley I."/>
            <person name="Horton D.L."/>
            <person name="Alikhan N.F."/>
            <person name="Baker D."/>
            <person name="Gharbi K."/>
            <person name="Hall N."/>
            <person name="Watson M."/>
            <person name="Adriaenssens E.M."/>
            <person name="Foster-Nyarko E."/>
            <person name="Jarju S."/>
            <person name="Secka A."/>
            <person name="Antonio M."/>
            <person name="Oren A."/>
            <person name="Chaudhuri R.R."/>
            <person name="La Ragione R."/>
            <person name="Hildebrand F."/>
            <person name="Pallen M.J."/>
        </authorList>
    </citation>
    <scope>NUCLEOTIDE SEQUENCE</scope>
    <source>
        <strain evidence="3">CHK185-5351</strain>
    </source>
</reference>
<dbReference type="InterPro" id="IPR050695">
    <property type="entry name" value="N-acetylmuramoyl_amidase_3"/>
</dbReference>
<evidence type="ECO:0000313" key="4">
    <source>
        <dbReference type="Proteomes" id="UP000823849"/>
    </source>
</evidence>
<dbReference type="Proteomes" id="UP000823849">
    <property type="component" value="Unassembled WGS sequence"/>
</dbReference>
<evidence type="ECO:0000256" key="1">
    <source>
        <dbReference type="ARBA" id="ARBA00022801"/>
    </source>
</evidence>
<dbReference type="EMBL" id="DWWU01000016">
    <property type="protein sequence ID" value="HJC14979.1"/>
    <property type="molecule type" value="Genomic_DNA"/>
</dbReference>
<dbReference type="InterPro" id="IPR002508">
    <property type="entry name" value="MurNAc-LAA_cat"/>
</dbReference>
<reference evidence="3" key="2">
    <citation type="submission" date="2021-04" db="EMBL/GenBank/DDBJ databases">
        <authorList>
            <person name="Gilroy R."/>
        </authorList>
    </citation>
    <scope>NUCLEOTIDE SEQUENCE</scope>
    <source>
        <strain evidence="3">CHK185-5351</strain>
    </source>
</reference>
<proteinExistence type="predicted"/>
<dbReference type="GO" id="GO:0009253">
    <property type="term" value="P:peptidoglycan catabolic process"/>
    <property type="evidence" value="ECO:0007669"/>
    <property type="project" value="InterPro"/>
</dbReference>
<keyword evidence="1 3" id="KW-0378">Hydrolase</keyword>
<dbReference type="EC" id="3.5.1.28" evidence="3"/>
<gene>
    <name evidence="3" type="ORF">H9705_03985</name>
</gene>
<dbReference type="GO" id="GO:0008745">
    <property type="term" value="F:N-acetylmuramoyl-L-alanine amidase activity"/>
    <property type="evidence" value="ECO:0007669"/>
    <property type="project" value="UniProtKB-EC"/>
</dbReference>
<dbReference type="PANTHER" id="PTHR30404">
    <property type="entry name" value="N-ACETYLMURAMOYL-L-ALANINE AMIDASE"/>
    <property type="match status" value="1"/>
</dbReference>
<dbReference type="AlphaFoldDB" id="A0A9D2NA97"/>
<dbReference type="Pfam" id="PF01520">
    <property type="entry name" value="Amidase_3"/>
    <property type="match status" value="1"/>
</dbReference>
<dbReference type="Gene3D" id="3.40.630.40">
    <property type="entry name" value="Zn-dependent exopeptidases"/>
    <property type="match status" value="1"/>
</dbReference>
<name>A0A9D2NA97_9FIRM</name>
<dbReference type="SUPFAM" id="SSF53187">
    <property type="entry name" value="Zn-dependent exopeptidases"/>
    <property type="match status" value="1"/>
</dbReference>
<dbReference type="PANTHER" id="PTHR30404:SF0">
    <property type="entry name" value="N-ACETYLMURAMOYL-L-ALANINE AMIDASE AMIC"/>
    <property type="match status" value="1"/>
</dbReference>
<dbReference type="GO" id="GO:0030288">
    <property type="term" value="C:outer membrane-bounded periplasmic space"/>
    <property type="evidence" value="ECO:0007669"/>
    <property type="project" value="TreeGrafter"/>
</dbReference>
<evidence type="ECO:0000259" key="2">
    <source>
        <dbReference type="SMART" id="SM00646"/>
    </source>
</evidence>
<dbReference type="SMART" id="SM00646">
    <property type="entry name" value="Ami_3"/>
    <property type="match status" value="1"/>
</dbReference>
<accession>A0A9D2NA97</accession>
<organism evidence="3 4">
    <name type="scientific">Candidatus Fusicatenibacter intestinigallinarum</name>
    <dbReference type="NCBI Taxonomy" id="2838598"/>
    <lineage>
        <taxon>Bacteria</taxon>
        <taxon>Bacillati</taxon>
        <taxon>Bacillota</taxon>
        <taxon>Clostridia</taxon>
        <taxon>Lachnospirales</taxon>
        <taxon>Lachnospiraceae</taxon>
        <taxon>Fusicatenibacter</taxon>
    </lineage>
</organism>
<evidence type="ECO:0000313" key="3">
    <source>
        <dbReference type="EMBL" id="HJC14979.1"/>
    </source>
</evidence>
<protein>
    <submittedName>
        <fullName evidence="3">N-acetylmuramoyl-L-alanine amidase</fullName>
        <ecNumber evidence="3">3.5.1.28</ecNumber>
    </submittedName>
</protein>